<keyword evidence="2" id="KW-0812">Transmembrane</keyword>
<evidence type="ECO:0000256" key="1">
    <source>
        <dbReference type="SAM" id="MobiDB-lite"/>
    </source>
</evidence>
<comment type="caution">
    <text evidence="3">The sequence shown here is derived from an EMBL/GenBank/DDBJ whole genome shotgun (WGS) entry which is preliminary data.</text>
</comment>
<keyword evidence="2" id="KW-1133">Transmembrane helix</keyword>
<protein>
    <submittedName>
        <fullName evidence="3">Uncharacterized protein</fullName>
    </submittedName>
</protein>
<proteinExistence type="predicted"/>
<feature type="region of interest" description="Disordered" evidence="1">
    <location>
        <begin position="165"/>
        <end position="189"/>
    </location>
</feature>
<organism evidence="3 4">
    <name type="scientific">Pseudarthrobacter polychromogenes</name>
    <dbReference type="NCBI Taxonomy" id="1676"/>
    <lineage>
        <taxon>Bacteria</taxon>
        <taxon>Bacillati</taxon>
        <taxon>Actinomycetota</taxon>
        <taxon>Actinomycetes</taxon>
        <taxon>Micrococcales</taxon>
        <taxon>Micrococcaceae</taxon>
        <taxon>Pseudarthrobacter</taxon>
    </lineage>
</organism>
<keyword evidence="2" id="KW-0472">Membrane</keyword>
<sequence>MSVDFPLSSSVILVVAVVLWIVWVAPYVLRYRRHQFQPAGDFLAEPAADETPEPPAALVLNVAAQQEKAMDTRKSAGPATATAGSPTGGTFRIRYGRSGIALVGLLSLVTAFVSGVLSLFGLGAPALPLTCLALTAGSVVLLRWLAVRDRRAKVNAAFRAAMTAPARQPKPAASVPPRPEAAPAKQDNPLFDAEAHEPRIRPLTAMELREAALAVAVAAGDSSAEAAGSAASAAAPSTWEPVEVPKPVYVEAAKAERPAPEPLELPEAPKATGKPSLKQGVSAAPPAAPAAAEGQELSKAQSALSNLDDVLQRRRA</sequence>
<feature type="transmembrane region" description="Helical" evidence="2">
    <location>
        <begin position="6"/>
        <end position="29"/>
    </location>
</feature>
<dbReference type="Proteomes" id="UP000596938">
    <property type="component" value="Unassembled WGS sequence"/>
</dbReference>
<evidence type="ECO:0000313" key="4">
    <source>
        <dbReference type="Proteomes" id="UP000596938"/>
    </source>
</evidence>
<evidence type="ECO:0000256" key="2">
    <source>
        <dbReference type="SAM" id="Phobius"/>
    </source>
</evidence>
<accession>A0ABQ1XF67</accession>
<feature type="transmembrane region" description="Helical" evidence="2">
    <location>
        <begin position="100"/>
        <end position="120"/>
    </location>
</feature>
<feature type="region of interest" description="Disordered" evidence="1">
    <location>
        <begin position="253"/>
        <end position="316"/>
    </location>
</feature>
<keyword evidence="4" id="KW-1185">Reference proteome</keyword>
<feature type="compositionally biased region" description="Low complexity" evidence="1">
    <location>
        <begin position="283"/>
        <end position="292"/>
    </location>
</feature>
<reference evidence="4" key="1">
    <citation type="journal article" date="2019" name="Int. J. Syst. Evol. Microbiol.">
        <title>The Global Catalogue of Microorganisms (GCM) 10K type strain sequencing project: providing services to taxonomists for standard genome sequencing and annotation.</title>
        <authorList>
            <consortium name="The Broad Institute Genomics Platform"/>
            <consortium name="The Broad Institute Genome Sequencing Center for Infectious Disease"/>
            <person name="Wu L."/>
            <person name="Ma J."/>
        </authorList>
    </citation>
    <scope>NUCLEOTIDE SEQUENCE [LARGE SCALE GENOMIC DNA]</scope>
    <source>
        <strain evidence="4">CGMCC 1.1927</strain>
    </source>
</reference>
<evidence type="ECO:0000313" key="3">
    <source>
        <dbReference type="EMBL" id="GGG92748.1"/>
    </source>
</evidence>
<feature type="transmembrane region" description="Helical" evidence="2">
    <location>
        <begin position="126"/>
        <end position="146"/>
    </location>
</feature>
<dbReference type="EMBL" id="BMKU01000003">
    <property type="protein sequence ID" value="GGG92748.1"/>
    <property type="molecule type" value="Genomic_DNA"/>
</dbReference>
<name>A0ABQ1XF67_9MICC</name>
<gene>
    <name evidence="3" type="ORF">GCM10011577_14370</name>
</gene>